<dbReference type="EMBL" id="ML977311">
    <property type="protein sequence ID" value="KAF2122002.1"/>
    <property type="molecule type" value="Genomic_DNA"/>
</dbReference>
<keyword evidence="3" id="KW-1185">Reference proteome</keyword>
<feature type="compositionally biased region" description="Polar residues" evidence="1">
    <location>
        <begin position="1"/>
        <end position="11"/>
    </location>
</feature>
<evidence type="ECO:0000313" key="2">
    <source>
        <dbReference type="EMBL" id="KAF2122002.1"/>
    </source>
</evidence>
<dbReference type="Proteomes" id="UP000799770">
    <property type="component" value="Unassembled WGS sequence"/>
</dbReference>
<name>A0A6A5ZQP8_9PLEO</name>
<evidence type="ECO:0000256" key="1">
    <source>
        <dbReference type="SAM" id="MobiDB-lite"/>
    </source>
</evidence>
<dbReference type="PANTHER" id="PTHR38846">
    <property type="entry name" value="C3H1-TYPE DOMAIN-CONTAINING PROTEIN"/>
    <property type="match status" value="1"/>
</dbReference>
<accession>A0A6A5ZQP8</accession>
<feature type="region of interest" description="Disordered" evidence="1">
    <location>
        <begin position="1"/>
        <end position="35"/>
    </location>
</feature>
<protein>
    <submittedName>
        <fullName evidence="2">Uncharacterized protein</fullName>
    </submittedName>
</protein>
<dbReference type="OrthoDB" id="6105938at2759"/>
<evidence type="ECO:0000313" key="3">
    <source>
        <dbReference type="Proteomes" id="UP000799770"/>
    </source>
</evidence>
<dbReference type="PANTHER" id="PTHR38846:SF1">
    <property type="entry name" value="C3H1-TYPE DOMAIN-CONTAINING PROTEIN"/>
    <property type="match status" value="1"/>
</dbReference>
<reference evidence="2" key="1">
    <citation type="journal article" date="2020" name="Stud. Mycol.">
        <title>101 Dothideomycetes genomes: a test case for predicting lifestyles and emergence of pathogens.</title>
        <authorList>
            <person name="Haridas S."/>
            <person name="Albert R."/>
            <person name="Binder M."/>
            <person name="Bloem J."/>
            <person name="Labutti K."/>
            <person name="Salamov A."/>
            <person name="Andreopoulos B."/>
            <person name="Baker S."/>
            <person name="Barry K."/>
            <person name="Bills G."/>
            <person name="Bluhm B."/>
            <person name="Cannon C."/>
            <person name="Castanera R."/>
            <person name="Culley D."/>
            <person name="Daum C."/>
            <person name="Ezra D."/>
            <person name="Gonzalez J."/>
            <person name="Henrissat B."/>
            <person name="Kuo A."/>
            <person name="Liang C."/>
            <person name="Lipzen A."/>
            <person name="Lutzoni F."/>
            <person name="Magnuson J."/>
            <person name="Mondo S."/>
            <person name="Nolan M."/>
            <person name="Ohm R."/>
            <person name="Pangilinan J."/>
            <person name="Park H.-J."/>
            <person name="Ramirez L."/>
            <person name="Alfaro M."/>
            <person name="Sun H."/>
            <person name="Tritt A."/>
            <person name="Yoshinaga Y."/>
            <person name="Zwiers L.-H."/>
            <person name="Turgeon B."/>
            <person name="Goodwin S."/>
            <person name="Spatafora J."/>
            <person name="Crous P."/>
            <person name="Grigoriev I."/>
        </authorList>
    </citation>
    <scope>NUCLEOTIDE SEQUENCE</scope>
    <source>
        <strain evidence="2">CBS 627.86</strain>
    </source>
</reference>
<sequence>MNSRNNASTAEAQPVGLASNSSDGSAVGTPVSSEDGHGVTLLEAQYRGFQDNRQDDLATMLSKLSIQQGWTKKETARRRGEIYEAEFDHHFVSGRTKLEVWQALCEEVGIEDIPSSITQCRKVLQHVYINLVNLIDHRRNPEIPLIKFKNYWKLRAYTRKPGNMFPKAKAKQDGFIRGLLHHMF</sequence>
<proteinExistence type="predicted"/>
<dbReference type="AlphaFoldDB" id="A0A6A5ZQP8"/>
<gene>
    <name evidence="2" type="ORF">BDV96DRAFT_562785</name>
</gene>
<organism evidence="2 3">
    <name type="scientific">Lophiotrema nucula</name>
    <dbReference type="NCBI Taxonomy" id="690887"/>
    <lineage>
        <taxon>Eukaryota</taxon>
        <taxon>Fungi</taxon>
        <taxon>Dikarya</taxon>
        <taxon>Ascomycota</taxon>
        <taxon>Pezizomycotina</taxon>
        <taxon>Dothideomycetes</taxon>
        <taxon>Pleosporomycetidae</taxon>
        <taxon>Pleosporales</taxon>
        <taxon>Lophiotremataceae</taxon>
        <taxon>Lophiotrema</taxon>
    </lineage>
</organism>